<dbReference type="Proteomes" id="UP000462621">
    <property type="component" value="Unassembled WGS sequence"/>
</dbReference>
<sequence>MMNCKQATRLLSEKQDRPLTTKEKITLHMHTAMCKACRRFGQQMVQIRMMSKSYLAPTEDRKQNKK</sequence>
<protein>
    <submittedName>
        <fullName evidence="2">Zf-HC2 domain-containing protein</fullName>
    </submittedName>
</protein>
<proteinExistence type="predicted"/>
<gene>
    <name evidence="2" type="ORF">F9817_04860</name>
</gene>
<dbReference type="Pfam" id="PF13490">
    <property type="entry name" value="zf-HC2"/>
    <property type="match status" value="1"/>
</dbReference>
<evidence type="ECO:0000313" key="3">
    <source>
        <dbReference type="Proteomes" id="UP000462621"/>
    </source>
</evidence>
<keyword evidence="3" id="KW-1185">Reference proteome</keyword>
<evidence type="ECO:0000313" key="2">
    <source>
        <dbReference type="EMBL" id="MZI92535.1"/>
    </source>
</evidence>
<feature type="domain" description="Putative zinc-finger" evidence="1">
    <location>
        <begin position="4"/>
        <end position="38"/>
    </location>
</feature>
<dbReference type="EMBL" id="WEKT01000005">
    <property type="protein sequence ID" value="MZI92535.1"/>
    <property type="molecule type" value="Genomic_DNA"/>
</dbReference>
<dbReference type="InterPro" id="IPR027383">
    <property type="entry name" value="Znf_put"/>
</dbReference>
<dbReference type="AlphaFoldDB" id="A0A7X4LIF3"/>
<evidence type="ECO:0000259" key="1">
    <source>
        <dbReference type="Pfam" id="PF13490"/>
    </source>
</evidence>
<comment type="caution">
    <text evidence="2">The sequence shown here is derived from an EMBL/GenBank/DDBJ whole genome shotgun (WGS) entry which is preliminary data.</text>
</comment>
<name>A0A7X4LIF3_9VIBR</name>
<organism evidence="2 3">
    <name type="scientific">Vibrio eleionomae</name>
    <dbReference type="NCBI Taxonomy" id="2653505"/>
    <lineage>
        <taxon>Bacteria</taxon>
        <taxon>Pseudomonadati</taxon>
        <taxon>Pseudomonadota</taxon>
        <taxon>Gammaproteobacteria</taxon>
        <taxon>Vibrionales</taxon>
        <taxon>Vibrionaceae</taxon>
        <taxon>Vibrio</taxon>
    </lineage>
</organism>
<accession>A0A7X4LIF3</accession>
<reference evidence="2 3" key="1">
    <citation type="submission" date="2019-10" db="EMBL/GenBank/DDBJ databases">
        <title>Vibrio sp. nov. isolated from a shrimp pond.</title>
        <authorList>
            <person name="Gomez-Gil B."/>
            <person name="Enciso-Ibarra J."/>
            <person name="Enciso-Ibarra K."/>
            <person name="Bolan-Mejia C."/>
        </authorList>
    </citation>
    <scope>NUCLEOTIDE SEQUENCE [LARGE SCALE GENOMIC DNA]</scope>
    <source>
        <strain evidence="2 3">CAIM 722</strain>
    </source>
</reference>